<feature type="transmembrane region" description="Helical" evidence="13">
    <location>
        <begin position="976"/>
        <end position="1000"/>
    </location>
</feature>
<dbReference type="Gene3D" id="3.40.50.300">
    <property type="entry name" value="P-loop containing nucleotide triphosphate hydrolases"/>
    <property type="match status" value="2"/>
</dbReference>
<feature type="transmembrane region" description="Helical" evidence="13">
    <location>
        <begin position="717"/>
        <end position="738"/>
    </location>
</feature>
<feature type="transmembrane region" description="Helical" evidence="13">
    <location>
        <begin position="274"/>
        <end position="299"/>
    </location>
</feature>
<dbReference type="PROSITE" id="PS00211">
    <property type="entry name" value="ABC_TRANSPORTER_1"/>
    <property type="match status" value="2"/>
</dbReference>
<dbReference type="Gene3D" id="1.20.1560.10">
    <property type="entry name" value="ABC transporter type 1, transmembrane domain"/>
    <property type="match status" value="2"/>
</dbReference>
<dbReference type="GeneID" id="34593724"/>
<evidence type="ECO:0000256" key="11">
    <source>
        <dbReference type="ARBA" id="ARBA00023180"/>
    </source>
</evidence>
<evidence type="ECO:0000256" key="9">
    <source>
        <dbReference type="ARBA" id="ARBA00022989"/>
    </source>
</evidence>
<sequence length="1288" mass="141410">MGATEQGEKSTASDTSGLKQEAEEKIGAGSAYLRVFQYATSTEYSMQAVATFCAMASGVAMALVNLVFGEFITVITNYVTGLSTADRFRSDAARLALYFFVIGIGRFILSYGYSVLFTLAAYRIARNIRYLYLKAGLSQDIAYFDSGIGGSIAMQATSNGKLIQAGISEKLGLVVQGVACFIAAFILAFVTQWKLTLICCCIAPATLLVMGISSAMEAAIETRILRVHAQAGSFAESVLSSARNVQAFDLRTRLVREFNKFLKESHRLGNRKHAVLGCMFSAEYFVIFAGVGLCFWQAILMLARNEVDKPGDVFVYSNPLLMIVVPVLTGRRVLMSVIIASASLTAIAPYLIDFSRAASAAAELFRLMDHPSPIDPFDKSGEQPSKIEGTIHFYNLSFSYPMRPTVPILQNFSLCIPAGKVTALVGASGSGKSTIIGLIERWYNPVSGTLKLDGRPIDKLNLQWLRKHVRLVQQEPVLFSGTVYDNIVNGLVGTPWEHEPRAEKLIRVQEAARIAFAHDFISGLPDGYDTIIGERGGLLSGGQKQRVAIARSIISQPQILLLDEATSALDPHAEEVVQKALDNASKGRTTVTIAHKLATIRNADNIVVMDKGRILEQGTHHSLLEAGGAYSRLVKAQDLSLSIQPDCNSNSSATDQNEADTAEPDDLSKVLTHYSTATRQQMESDLDRDDYDRWRRVGLFHTVVRIVRTTPELRATYFWLALACAGAAASFPGQAILMSKFIEVFELTGSAMQKRGSFLALMFLVMACGCLVVYFALGWTSNVVAQTLNHKYRKQIMNDMLRQDLRFFDRPENTTGALSSRVDSYPQAVFELMGFNVALIFVSAMGVFACCIVALIYGWRLGVVIIFAGLPPMLAAGYARIRMEATMEAKISKRFSMSASIASEAINAIRTVSSLAIEDSVLDNYNKELQRAITDSFSPILLIMLPFAFTQSIEYAFQALGFWYGCRLVSFGELSMTNFFIAFLGVFFSGQQASIIFGFAGSMTKATNAANYIFWLEQLQPSIRETDENRAVAPTDFKSLDIDGVQFSYPLRPEVRVLRHVDLKIKQGQFVAFVGASGCGKSTMIAMLERFYDPVRGHLVLDGKPLDRMNPWLFRKEVALVEQEPKLYPGTIRENISMGVATDDMASVSESNIIAACRSANAWDFVSSLPEGLDTLCGSNGLQLSGGQRQRIAIARALIRNPRLLLLDEATSALDTQSERVVQDALNEAAKTSDRITIAVAHRLSTIRHADVICVFYNGKILVTGTHEELLAKSKMYQKMCEAQNLGA</sequence>
<evidence type="ECO:0000313" key="17">
    <source>
        <dbReference type="Proteomes" id="UP000185904"/>
    </source>
</evidence>
<comment type="caution">
    <text evidence="16">The sequence shown here is derived from an EMBL/GenBank/DDBJ whole genome shotgun (WGS) entry which is preliminary data.</text>
</comment>
<dbReference type="SUPFAM" id="SSF52540">
    <property type="entry name" value="P-loop containing nucleoside triphosphate hydrolases"/>
    <property type="match status" value="2"/>
</dbReference>
<dbReference type="SUPFAM" id="SSF90123">
    <property type="entry name" value="ABC transporter transmembrane region"/>
    <property type="match status" value="2"/>
</dbReference>
<keyword evidence="10 13" id="KW-0472">Membrane</keyword>
<dbReference type="GO" id="GO:0090374">
    <property type="term" value="P:oligopeptide export from mitochondrion"/>
    <property type="evidence" value="ECO:0007669"/>
    <property type="project" value="TreeGrafter"/>
</dbReference>
<evidence type="ECO:0000259" key="15">
    <source>
        <dbReference type="PROSITE" id="PS50929"/>
    </source>
</evidence>
<dbReference type="GO" id="GO:0005743">
    <property type="term" value="C:mitochondrial inner membrane"/>
    <property type="evidence" value="ECO:0007669"/>
    <property type="project" value="TreeGrafter"/>
</dbReference>
<feature type="transmembrane region" description="Helical" evidence="13">
    <location>
        <begin position="758"/>
        <end position="785"/>
    </location>
</feature>
<evidence type="ECO:0000256" key="1">
    <source>
        <dbReference type="ARBA" id="ARBA00004141"/>
    </source>
</evidence>
<organism evidence="16 17">
    <name type="scientific">Fonsecaea nubica</name>
    <dbReference type="NCBI Taxonomy" id="856822"/>
    <lineage>
        <taxon>Eukaryota</taxon>
        <taxon>Fungi</taxon>
        <taxon>Dikarya</taxon>
        <taxon>Ascomycota</taxon>
        <taxon>Pezizomycotina</taxon>
        <taxon>Eurotiomycetes</taxon>
        <taxon>Chaetothyriomycetidae</taxon>
        <taxon>Chaetothyriales</taxon>
        <taxon>Herpotrichiellaceae</taxon>
        <taxon>Fonsecaea</taxon>
    </lineage>
</organism>
<evidence type="ECO:0000256" key="10">
    <source>
        <dbReference type="ARBA" id="ARBA00023136"/>
    </source>
</evidence>
<dbReference type="InterPro" id="IPR011527">
    <property type="entry name" value="ABC1_TM_dom"/>
</dbReference>
<evidence type="ECO:0000256" key="6">
    <source>
        <dbReference type="ARBA" id="ARBA00022737"/>
    </source>
</evidence>
<evidence type="ECO:0000256" key="7">
    <source>
        <dbReference type="ARBA" id="ARBA00022741"/>
    </source>
</evidence>
<dbReference type="PANTHER" id="PTHR43394:SF27">
    <property type="entry name" value="ATP-DEPENDENT TRANSLOCASE ABCB1-LIKE"/>
    <property type="match status" value="1"/>
</dbReference>
<comment type="similarity">
    <text evidence="3">Belongs to the ABC transporter superfamily. ABCB family. Multidrug resistance exporter (TC 3.A.1.201) subfamily.</text>
</comment>
<feature type="transmembrane region" description="Helical" evidence="13">
    <location>
        <begin position="49"/>
        <end position="75"/>
    </location>
</feature>
<dbReference type="FunFam" id="3.40.50.300:FF:001530">
    <property type="entry name" value="ABC multidrug transporter (Eurofung)"/>
    <property type="match status" value="1"/>
</dbReference>
<dbReference type="GO" id="GO:0015421">
    <property type="term" value="F:ABC-type oligopeptide transporter activity"/>
    <property type="evidence" value="ECO:0007669"/>
    <property type="project" value="TreeGrafter"/>
</dbReference>
<dbReference type="GO" id="GO:0012505">
    <property type="term" value="C:endomembrane system"/>
    <property type="evidence" value="ECO:0007669"/>
    <property type="project" value="UniProtKB-SubCell"/>
</dbReference>
<feature type="transmembrane region" description="Helical" evidence="13">
    <location>
        <begin position="837"/>
        <end position="857"/>
    </location>
</feature>
<accession>A0A178CA66</accession>
<dbReference type="InterPro" id="IPR027417">
    <property type="entry name" value="P-loop_NTPase"/>
</dbReference>
<keyword evidence="11" id="KW-0325">Glycoprotein</keyword>
<keyword evidence="6" id="KW-0677">Repeat</keyword>
<dbReference type="PROSITE" id="PS50929">
    <property type="entry name" value="ABC_TM1F"/>
    <property type="match status" value="2"/>
</dbReference>
<dbReference type="SMART" id="SM00382">
    <property type="entry name" value="AAA"/>
    <property type="match status" value="2"/>
</dbReference>
<dbReference type="CDD" id="cd03249">
    <property type="entry name" value="ABC_MTABC3_MDL1_MDL2"/>
    <property type="match status" value="1"/>
</dbReference>
<dbReference type="InterPro" id="IPR039421">
    <property type="entry name" value="Type_1_exporter"/>
</dbReference>
<feature type="transmembrane region" description="Helical" evidence="13">
    <location>
        <begin position="171"/>
        <end position="189"/>
    </location>
</feature>
<evidence type="ECO:0008006" key="18">
    <source>
        <dbReference type="Google" id="ProtNLM"/>
    </source>
</evidence>
<keyword evidence="4" id="KW-0813">Transport</keyword>
<evidence type="ECO:0000256" key="8">
    <source>
        <dbReference type="ARBA" id="ARBA00022840"/>
    </source>
</evidence>
<dbReference type="GO" id="GO:0016887">
    <property type="term" value="F:ATP hydrolysis activity"/>
    <property type="evidence" value="ECO:0007669"/>
    <property type="project" value="InterPro"/>
</dbReference>
<dbReference type="Pfam" id="PF00664">
    <property type="entry name" value="ABC_membrane"/>
    <property type="match status" value="2"/>
</dbReference>
<dbReference type="EMBL" id="LVCJ01000108">
    <property type="protein sequence ID" value="OAL25873.1"/>
    <property type="molecule type" value="Genomic_DNA"/>
</dbReference>
<evidence type="ECO:0000256" key="4">
    <source>
        <dbReference type="ARBA" id="ARBA00022448"/>
    </source>
</evidence>
<dbReference type="Proteomes" id="UP000185904">
    <property type="component" value="Unassembled WGS sequence"/>
</dbReference>
<keyword evidence="8" id="KW-0067">ATP-binding</keyword>
<evidence type="ECO:0000256" key="13">
    <source>
        <dbReference type="SAM" id="Phobius"/>
    </source>
</evidence>
<keyword evidence="9 13" id="KW-1133">Transmembrane helix</keyword>
<dbReference type="GO" id="GO:0005524">
    <property type="term" value="F:ATP binding"/>
    <property type="evidence" value="ECO:0007669"/>
    <property type="project" value="UniProtKB-KW"/>
</dbReference>
<gene>
    <name evidence="16" type="ORF">AYO20_10335</name>
</gene>
<keyword evidence="5 13" id="KW-0812">Transmembrane</keyword>
<reference evidence="16 17" key="1">
    <citation type="submission" date="2016-03" db="EMBL/GenBank/DDBJ databases">
        <title>The draft genome sequence of Fonsecaea nubica causative agent of cutaneous subcutaneous infection in human host.</title>
        <authorList>
            <person name="Costa F."/>
            <person name="Sybren D.H."/>
            <person name="Raittz R.T."/>
            <person name="Weiss V.A."/>
            <person name="Leao A.C."/>
            <person name="Gomes R."/>
            <person name="De Souza E.M."/>
            <person name="Pedrosa F.O."/>
            <person name="Steffens M.B."/>
            <person name="Bombassaro A."/>
            <person name="Tadra-Sfeir M.Z."/>
            <person name="Moreno L.F."/>
            <person name="Najafzadeh M.J."/>
            <person name="Felipe M.S."/>
            <person name="Teixeira M."/>
            <person name="Sun J."/>
            <person name="Xi L."/>
            <person name="Castro M.A."/>
            <person name="Vicente V.A."/>
        </authorList>
    </citation>
    <scope>NUCLEOTIDE SEQUENCE [LARGE SCALE GENOMIC DNA]</scope>
    <source>
        <strain evidence="16 17">CBS 269.64</strain>
    </source>
</reference>
<keyword evidence="7" id="KW-0547">Nucleotide-binding</keyword>
<dbReference type="InterPro" id="IPR017871">
    <property type="entry name" value="ABC_transporter-like_CS"/>
</dbReference>
<feature type="domain" description="ABC transmembrane type-1" evidence="15">
    <location>
        <begin position="48"/>
        <end position="327"/>
    </location>
</feature>
<dbReference type="CDD" id="cd18578">
    <property type="entry name" value="ABC_6TM_Pgp_ABCB1_D2_like"/>
    <property type="match status" value="1"/>
</dbReference>
<evidence type="ECO:0000256" key="12">
    <source>
        <dbReference type="SAM" id="MobiDB-lite"/>
    </source>
</evidence>
<dbReference type="CDD" id="cd18577">
    <property type="entry name" value="ABC_6TM_Pgp_ABCB1_D1_like"/>
    <property type="match status" value="1"/>
</dbReference>
<dbReference type="Pfam" id="PF00005">
    <property type="entry name" value="ABC_tran"/>
    <property type="match status" value="2"/>
</dbReference>
<dbReference type="PROSITE" id="PS50893">
    <property type="entry name" value="ABC_TRANSPORTER_2"/>
    <property type="match status" value="2"/>
</dbReference>
<feature type="transmembrane region" description="Helical" evidence="13">
    <location>
        <begin position="940"/>
        <end position="964"/>
    </location>
</feature>
<feature type="transmembrane region" description="Helical" evidence="13">
    <location>
        <begin position="195"/>
        <end position="216"/>
    </location>
</feature>
<evidence type="ECO:0000256" key="3">
    <source>
        <dbReference type="ARBA" id="ARBA00007577"/>
    </source>
</evidence>
<dbReference type="OrthoDB" id="6500128at2759"/>
<dbReference type="InterPro" id="IPR003593">
    <property type="entry name" value="AAA+_ATPase"/>
</dbReference>
<evidence type="ECO:0000313" key="16">
    <source>
        <dbReference type="EMBL" id="OAL25873.1"/>
    </source>
</evidence>
<feature type="transmembrane region" description="Helical" evidence="13">
    <location>
        <begin position="863"/>
        <end position="881"/>
    </location>
</feature>
<comment type="subcellular location">
    <subcellularLocation>
        <location evidence="2">Endomembrane system</location>
    </subcellularLocation>
    <subcellularLocation>
        <location evidence="1">Membrane</location>
        <topology evidence="1">Multi-pass membrane protein</topology>
    </subcellularLocation>
</comment>
<dbReference type="PANTHER" id="PTHR43394">
    <property type="entry name" value="ATP-DEPENDENT PERMEASE MDL1, MITOCHONDRIAL"/>
    <property type="match status" value="1"/>
</dbReference>
<feature type="region of interest" description="Disordered" evidence="12">
    <location>
        <begin position="645"/>
        <end position="666"/>
    </location>
</feature>
<feature type="transmembrane region" description="Helical" evidence="13">
    <location>
        <begin position="95"/>
        <end position="122"/>
    </location>
</feature>
<keyword evidence="17" id="KW-1185">Reference proteome</keyword>
<evidence type="ECO:0000259" key="14">
    <source>
        <dbReference type="PROSITE" id="PS50893"/>
    </source>
</evidence>
<dbReference type="RefSeq" id="XP_022495471.1">
    <property type="nucleotide sequence ID" value="XM_022648593.1"/>
</dbReference>
<proteinExistence type="inferred from homology"/>
<dbReference type="InterPro" id="IPR036640">
    <property type="entry name" value="ABC1_TM_sf"/>
</dbReference>
<name>A0A178CA66_9EURO</name>
<feature type="domain" description="ABC transporter" evidence="14">
    <location>
        <begin position="391"/>
        <end position="636"/>
    </location>
</feature>
<dbReference type="FunFam" id="3.40.50.300:FF:000913">
    <property type="entry name" value="ABC multidrug transporter SitT"/>
    <property type="match status" value="1"/>
</dbReference>
<evidence type="ECO:0000256" key="5">
    <source>
        <dbReference type="ARBA" id="ARBA00022692"/>
    </source>
</evidence>
<dbReference type="FunFam" id="1.20.1560.10:FF:000057">
    <property type="entry name" value="ABC multidrug transporter SitT"/>
    <property type="match status" value="1"/>
</dbReference>
<feature type="domain" description="ABC transmembrane type-1" evidence="15">
    <location>
        <begin position="718"/>
        <end position="1005"/>
    </location>
</feature>
<protein>
    <recommendedName>
        <fullName evidence="18">ABC transporter</fullName>
    </recommendedName>
</protein>
<evidence type="ECO:0000256" key="2">
    <source>
        <dbReference type="ARBA" id="ARBA00004308"/>
    </source>
</evidence>
<feature type="domain" description="ABC transporter" evidence="14">
    <location>
        <begin position="1040"/>
        <end position="1283"/>
    </location>
</feature>
<feature type="compositionally biased region" description="Polar residues" evidence="12">
    <location>
        <begin position="645"/>
        <end position="656"/>
    </location>
</feature>
<dbReference type="InterPro" id="IPR003439">
    <property type="entry name" value="ABC_transporter-like_ATP-bd"/>
</dbReference>